<dbReference type="RefSeq" id="WP_188073026.1">
    <property type="nucleotide sequence ID" value="NZ_BSPS01000061.1"/>
</dbReference>
<protein>
    <submittedName>
        <fullName evidence="1">Uncharacterized protein</fullName>
    </submittedName>
</protein>
<name>A0A7W6BPB3_9SPHN</name>
<comment type="caution">
    <text evidence="1">The sequence shown here is derived from an EMBL/GenBank/DDBJ whole genome shotgun (WGS) entry which is preliminary data.</text>
</comment>
<proteinExistence type="predicted"/>
<dbReference type="Proteomes" id="UP000571950">
    <property type="component" value="Unassembled WGS sequence"/>
</dbReference>
<reference evidence="1 2" key="1">
    <citation type="submission" date="2020-08" db="EMBL/GenBank/DDBJ databases">
        <title>Genomic Encyclopedia of Type Strains, Phase IV (KMG-IV): sequencing the most valuable type-strain genomes for metagenomic binning, comparative biology and taxonomic classification.</title>
        <authorList>
            <person name="Goeker M."/>
        </authorList>
    </citation>
    <scope>NUCLEOTIDE SEQUENCE [LARGE SCALE GENOMIC DNA]</scope>
    <source>
        <strain evidence="1 2">DSM 26189</strain>
    </source>
</reference>
<sequence>MSDETVSTQVTPALHPEVVRALPDYDLQTEAILAPTVTAFDEAYQAVLAVVAARKAARSNPSWTEGHQIIETDNLARRMTEQATRTFDAVRNNLVKGIAHIEAELSAPVTAKAGANVAGEIRAFVRGLSTEAQHKFIQEKLDKGDETSISSILGAPAYLSGLTDEL</sequence>
<organism evidence="1 2">
    <name type="scientific">Sphingobium jiangsuense</name>
    <dbReference type="NCBI Taxonomy" id="870476"/>
    <lineage>
        <taxon>Bacteria</taxon>
        <taxon>Pseudomonadati</taxon>
        <taxon>Pseudomonadota</taxon>
        <taxon>Alphaproteobacteria</taxon>
        <taxon>Sphingomonadales</taxon>
        <taxon>Sphingomonadaceae</taxon>
        <taxon>Sphingobium</taxon>
    </lineage>
</organism>
<evidence type="ECO:0000313" key="2">
    <source>
        <dbReference type="Proteomes" id="UP000571950"/>
    </source>
</evidence>
<gene>
    <name evidence="1" type="ORF">GGR43_003266</name>
</gene>
<evidence type="ECO:0000313" key="1">
    <source>
        <dbReference type="EMBL" id="MBB3927535.1"/>
    </source>
</evidence>
<dbReference type="EMBL" id="JACIDT010000012">
    <property type="protein sequence ID" value="MBB3927535.1"/>
    <property type="molecule type" value="Genomic_DNA"/>
</dbReference>
<keyword evidence="2" id="KW-1185">Reference proteome</keyword>
<dbReference type="AlphaFoldDB" id="A0A7W6BPB3"/>
<accession>A0A7W6BPB3</accession>